<evidence type="ECO:0000313" key="4">
    <source>
        <dbReference type="EMBL" id="CAB4756752.1"/>
    </source>
</evidence>
<gene>
    <name evidence="3" type="ORF">UFOPK2334_01046</name>
    <name evidence="4" type="ORF">UFOPK2870_00377</name>
    <name evidence="2" type="ORF">UFOPK4179_00714</name>
    <name evidence="5" type="ORF">UFOPK4293_00874</name>
</gene>
<dbReference type="EMBL" id="CAFBQH010000047">
    <property type="protein sequence ID" value="CAB5049965.1"/>
    <property type="molecule type" value="Genomic_DNA"/>
</dbReference>
<sequence>MFLKYAHIPVQHHKKGLTMRLMEHLPHSDWSDVARTREIELVEKRFNIAISVAIAVGLTTIALQVQIMLSISHL</sequence>
<feature type="transmembrane region" description="Helical" evidence="1">
    <location>
        <begin position="46"/>
        <end position="69"/>
    </location>
</feature>
<evidence type="ECO:0000313" key="5">
    <source>
        <dbReference type="EMBL" id="CAB5049965.1"/>
    </source>
</evidence>
<protein>
    <submittedName>
        <fullName evidence="3">Unannotated protein</fullName>
    </submittedName>
</protein>
<reference evidence="3" key="1">
    <citation type="submission" date="2020-05" db="EMBL/GenBank/DDBJ databases">
        <authorList>
            <person name="Chiriac C."/>
            <person name="Salcher M."/>
            <person name="Ghai R."/>
            <person name="Kavagutti S V."/>
        </authorList>
    </citation>
    <scope>NUCLEOTIDE SEQUENCE</scope>
</reference>
<dbReference type="AlphaFoldDB" id="A0A6J6N1P7"/>
<keyword evidence="1" id="KW-1133">Transmembrane helix</keyword>
<keyword evidence="1" id="KW-0812">Transmembrane</keyword>
<accession>A0A6J6N1P7</accession>
<evidence type="ECO:0000313" key="3">
    <source>
        <dbReference type="EMBL" id="CAB4679148.1"/>
    </source>
</evidence>
<name>A0A6J6N1P7_9ZZZZ</name>
<dbReference type="EMBL" id="CAETWZ010000057">
    <property type="protein sequence ID" value="CAB4367920.1"/>
    <property type="molecule type" value="Genomic_DNA"/>
</dbReference>
<organism evidence="3">
    <name type="scientific">freshwater metagenome</name>
    <dbReference type="NCBI Taxonomy" id="449393"/>
    <lineage>
        <taxon>unclassified sequences</taxon>
        <taxon>metagenomes</taxon>
        <taxon>ecological metagenomes</taxon>
    </lineage>
</organism>
<dbReference type="EMBL" id="CAEZZL010000017">
    <property type="protein sequence ID" value="CAB4756752.1"/>
    <property type="molecule type" value="Genomic_DNA"/>
</dbReference>
<dbReference type="EMBL" id="CAEZXA010000094">
    <property type="protein sequence ID" value="CAB4679148.1"/>
    <property type="molecule type" value="Genomic_DNA"/>
</dbReference>
<evidence type="ECO:0000256" key="1">
    <source>
        <dbReference type="SAM" id="Phobius"/>
    </source>
</evidence>
<proteinExistence type="predicted"/>
<evidence type="ECO:0000313" key="2">
    <source>
        <dbReference type="EMBL" id="CAB4367920.1"/>
    </source>
</evidence>
<keyword evidence="1" id="KW-0472">Membrane</keyword>